<comment type="caution">
    <text evidence="1">The sequence shown here is derived from an EMBL/GenBank/DDBJ whole genome shotgun (WGS) entry which is preliminary data.</text>
</comment>
<evidence type="ECO:0000313" key="1">
    <source>
        <dbReference type="EMBL" id="ORL63543.1"/>
    </source>
</evidence>
<reference evidence="1" key="1">
    <citation type="submission" date="2017-04" db="EMBL/GenBank/DDBJ databases">
        <title>Presence of VIM-2 positive Pseudomonas species in chickens and their surrounding environment.</title>
        <authorList>
            <person name="Zhang R."/>
        </authorList>
    </citation>
    <scope>NUCLEOTIDE SEQUENCE [LARGE SCALE GENOMIC DNA]</scope>
    <source>
        <strain evidence="1">DZ-C18</strain>
    </source>
</reference>
<sequence>MRAALDINMSFDDYLLTDEIRQYLSAFFLPLGIDPDATYLNEIADVIDEEVVSVRTLVEEAEYWVEREEVPTYDQGLVGFFHAPATFDPASRVRGLRLSDFERAIDSLLLSR</sequence>
<dbReference type="EMBL" id="NBWC01000018">
    <property type="protein sequence ID" value="ORL63543.1"/>
    <property type="molecule type" value="Genomic_DNA"/>
</dbReference>
<gene>
    <name evidence="1" type="ORF">B7H17_14605</name>
</gene>
<dbReference type="AlphaFoldDB" id="A0A1X0ZUY0"/>
<dbReference type="Proteomes" id="UP000193675">
    <property type="component" value="Unassembled WGS sequence"/>
</dbReference>
<name>A0A1X0ZUY0_PSEPU</name>
<organism evidence="1">
    <name type="scientific">Pseudomonas putida</name>
    <name type="common">Arthrobacter siderocapsulatus</name>
    <dbReference type="NCBI Taxonomy" id="303"/>
    <lineage>
        <taxon>Bacteria</taxon>
        <taxon>Pseudomonadati</taxon>
        <taxon>Pseudomonadota</taxon>
        <taxon>Gammaproteobacteria</taxon>
        <taxon>Pseudomonadales</taxon>
        <taxon>Pseudomonadaceae</taxon>
        <taxon>Pseudomonas</taxon>
    </lineage>
</organism>
<protein>
    <submittedName>
        <fullName evidence="1">Uncharacterized protein</fullName>
    </submittedName>
</protein>
<proteinExistence type="predicted"/>
<accession>A0A1X0ZUY0</accession>